<gene>
    <name evidence="2" type="ORF">GCM10017667_31470</name>
</gene>
<dbReference type="EMBL" id="BNBE01000001">
    <property type="protein sequence ID" value="GHF98453.1"/>
    <property type="molecule type" value="Genomic_DNA"/>
</dbReference>
<comment type="caution">
    <text evidence="2">The sequence shown here is derived from an EMBL/GenBank/DDBJ whole genome shotgun (WGS) entry which is preliminary data.</text>
</comment>
<organism evidence="2 3">
    <name type="scientific">Streptomyces filamentosus</name>
    <name type="common">Streptomyces roseosporus</name>
    <dbReference type="NCBI Taxonomy" id="67294"/>
    <lineage>
        <taxon>Bacteria</taxon>
        <taxon>Bacillati</taxon>
        <taxon>Actinomycetota</taxon>
        <taxon>Actinomycetes</taxon>
        <taxon>Kitasatosporales</taxon>
        <taxon>Streptomycetaceae</taxon>
        <taxon>Streptomyces</taxon>
    </lineage>
</organism>
<sequence length="131" mass="13946">MTGRDGRTGAGDGGLRPGRVGRVLDTTELTAAVERLADRLRAAPQSRLQRGAAAEGLALARELALRAQRIEEPGREPRLVPDAGVFTVADQVAVTGTDLAEALRTAPSPSRERELDEAVRLVREALERSGL</sequence>
<keyword evidence="3" id="KW-1185">Reference proteome</keyword>
<proteinExistence type="predicted"/>
<name>A0A919BLF0_STRFL</name>
<evidence type="ECO:0000313" key="3">
    <source>
        <dbReference type="Proteomes" id="UP000632849"/>
    </source>
</evidence>
<feature type="region of interest" description="Disordered" evidence="1">
    <location>
        <begin position="1"/>
        <end position="22"/>
    </location>
</feature>
<protein>
    <submittedName>
        <fullName evidence="2">Uncharacterized protein</fullName>
    </submittedName>
</protein>
<accession>A0A919BLF0</accession>
<dbReference type="AlphaFoldDB" id="A0A919BLF0"/>
<reference evidence="2" key="2">
    <citation type="submission" date="2020-09" db="EMBL/GenBank/DDBJ databases">
        <authorList>
            <person name="Sun Q."/>
            <person name="Ohkuma M."/>
        </authorList>
    </citation>
    <scope>NUCLEOTIDE SEQUENCE</scope>
    <source>
        <strain evidence="2">JCM 4122</strain>
    </source>
</reference>
<dbReference type="Proteomes" id="UP000632849">
    <property type="component" value="Unassembled WGS sequence"/>
</dbReference>
<evidence type="ECO:0000256" key="1">
    <source>
        <dbReference type="SAM" id="MobiDB-lite"/>
    </source>
</evidence>
<reference evidence="2" key="1">
    <citation type="journal article" date="2014" name="Int. J. Syst. Evol. Microbiol.">
        <title>Complete genome sequence of Corynebacterium casei LMG S-19264T (=DSM 44701T), isolated from a smear-ripened cheese.</title>
        <authorList>
            <consortium name="US DOE Joint Genome Institute (JGI-PGF)"/>
            <person name="Walter F."/>
            <person name="Albersmeier A."/>
            <person name="Kalinowski J."/>
            <person name="Ruckert C."/>
        </authorList>
    </citation>
    <scope>NUCLEOTIDE SEQUENCE</scope>
    <source>
        <strain evidence="2">JCM 4122</strain>
    </source>
</reference>
<evidence type="ECO:0000313" key="2">
    <source>
        <dbReference type="EMBL" id="GHF98453.1"/>
    </source>
</evidence>